<feature type="non-terminal residue" evidence="2">
    <location>
        <position position="1"/>
    </location>
</feature>
<evidence type="ECO:0000256" key="1">
    <source>
        <dbReference type="SAM" id="MobiDB-lite"/>
    </source>
</evidence>
<dbReference type="EMBL" id="LXQA010678930">
    <property type="protein sequence ID" value="MCI65608.1"/>
    <property type="molecule type" value="Genomic_DNA"/>
</dbReference>
<feature type="compositionally biased region" description="Basic and acidic residues" evidence="1">
    <location>
        <begin position="18"/>
        <end position="28"/>
    </location>
</feature>
<keyword evidence="3" id="KW-1185">Reference proteome</keyword>
<dbReference type="Proteomes" id="UP000265520">
    <property type="component" value="Unassembled WGS sequence"/>
</dbReference>
<feature type="region of interest" description="Disordered" evidence="1">
    <location>
        <begin position="1"/>
        <end position="39"/>
    </location>
</feature>
<comment type="caution">
    <text evidence="2">The sequence shown here is derived from an EMBL/GenBank/DDBJ whole genome shotgun (WGS) entry which is preliminary data.</text>
</comment>
<dbReference type="AlphaFoldDB" id="A0A392TXI8"/>
<organism evidence="2 3">
    <name type="scientific">Trifolium medium</name>
    <dbReference type="NCBI Taxonomy" id="97028"/>
    <lineage>
        <taxon>Eukaryota</taxon>
        <taxon>Viridiplantae</taxon>
        <taxon>Streptophyta</taxon>
        <taxon>Embryophyta</taxon>
        <taxon>Tracheophyta</taxon>
        <taxon>Spermatophyta</taxon>
        <taxon>Magnoliopsida</taxon>
        <taxon>eudicotyledons</taxon>
        <taxon>Gunneridae</taxon>
        <taxon>Pentapetalae</taxon>
        <taxon>rosids</taxon>
        <taxon>fabids</taxon>
        <taxon>Fabales</taxon>
        <taxon>Fabaceae</taxon>
        <taxon>Papilionoideae</taxon>
        <taxon>50 kb inversion clade</taxon>
        <taxon>NPAAA clade</taxon>
        <taxon>Hologalegina</taxon>
        <taxon>IRL clade</taxon>
        <taxon>Trifolieae</taxon>
        <taxon>Trifolium</taxon>
    </lineage>
</organism>
<reference evidence="2 3" key="1">
    <citation type="journal article" date="2018" name="Front. Plant Sci.">
        <title>Red Clover (Trifolium pratense) and Zigzag Clover (T. medium) - A Picture of Genomic Similarities and Differences.</title>
        <authorList>
            <person name="Dluhosova J."/>
            <person name="Istvanek J."/>
            <person name="Nedelnik J."/>
            <person name="Repkova J."/>
        </authorList>
    </citation>
    <scope>NUCLEOTIDE SEQUENCE [LARGE SCALE GENOMIC DNA]</scope>
    <source>
        <strain evidence="3">cv. 10/8</strain>
        <tissue evidence="2">Leaf</tissue>
    </source>
</reference>
<protein>
    <submittedName>
        <fullName evidence="2">Uncharacterized protein</fullName>
    </submittedName>
</protein>
<evidence type="ECO:0000313" key="3">
    <source>
        <dbReference type="Proteomes" id="UP000265520"/>
    </source>
</evidence>
<sequence length="39" mass="4466">CGVSCPHLKQGRSVPAQEENREFEKQNTERVQGGRLKRI</sequence>
<evidence type="ECO:0000313" key="2">
    <source>
        <dbReference type="EMBL" id="MCI65608.1"/>
    </source>
</evidence>
<accession>A0A392TXI8</accession>
<proteinExistence type="predicted"/>
<name>A0A392TXI8_9FABA</name>